<evidence type="ECO:0000313" key="1">
    <source>
        <dbReference type="EMBL" id="VDC25130.1"/>
    </source>
</evidence>
<reference evidence="1 2" key="1">
    <citation type="submission" date="2018-11" db="EMBL/GenBank/DDBJ databases">
        <authorList>
            <person name="Criscuolo A."/>
        </authorList>
    </citation>
    <scope>NUCLEOTIDE SEQUENCE [LARGE SCALE GENOMIC DNA]</scope>
    <source>
        <strain evidence="1">ATB-66</strain>
    </source>
</reference>
<accession>A0A3P5X1E7</accession>
<dbReference type="EMBL" id="UXAV01000031">
    <property type="protein sequence ID" value="VDC25130.1"/>
    <property type="molecule type" value="Genomic_DNA"/>
</dbReference>
<dbReference type="InterPro" id="IPR046318">
    <property type="entry name" value="DUF5344"/>
</dbReference>
<dbReference type="AlphaFoldDB" id="A0A3P5X1E7"/>
<keyword evidence="2" id="KW-1185">Reference proteome</keyword>
<organism evidence="1 2">
    <name type="scientific">Filibacter tadaridae</name>
    <dbReference type="NCBI Taxonomy" id="2483811"/>
    <lineage>
        <taxon>Bacteria</taxon>
        <taxon>Bacillati</taxon>
        <taxon>Bacillota</taxon>
        <taxon>Bacilli</taxon>
        <taxon>Bacillales</taxon>
        <taxon>Caryophanaceae</taxon>
        <taxon>Filibacter</taxon>
    </lineage>
</organism>
<name>A0A3P5X1E7_9BACL</name>
<dbReference type="Pfam" id="PF17279">
    <property type="entry name" value="DUF5344"/>
    <property type="match status" value="1"/>
</dbReference>
<proteinExistence type="predicted"/>
<dbReference type="RefSeq" id="WP_124069594.1">
    <property type="nucleotide sequence ID" value="NZ_CBCRXF010000011.1"/>
</dbReference>
<gene>
    <name evidence="1" type="ORF">FILTAD_01179</name>
</gene>
<evidence type="ECO:0008006" key="3">
    <source>
        <dbReference type="Google" id="ProtNLM"/>
    </source>
</evidence>
<evidence type="ECO:0000313" key="2">
    <source>
        <dbReference type="Proteomes" id="UP000270468"/>
    </source>
</evidence>
<protein>
    <recommendedName>
        <fullName evidence="3">YwqI/YxiC family protein</fullName>
    </recommendedName>
</protein>
<dbReference type="OrthoDB" id="2455619at2"/>
<dbReference type="Proteomes" id="UP000270468">
    <property type="component" value="Unassembled WGS sequence"/>
</dbReference>
<sequence length="100" mass="10997">MSTEVKIVYADVENKVGDITNAAELLNPKVEPPIPGNTLDVVSKLTELSMKLETLLTNYQRVLLANTEMTTNSVIFMRESDDKVASAMQETLAGPRKVSQ</sequence>